<proteinExistence type="predicted"/>
<dbReference type="AlphaFoldDB" id="A0A9N9HK62"/>
<reference evidence="1" key="1">
    <citation type="submission" date="2021-06" db="EMBL/GenBank/DDBJ databases">
        <authorList>
            <person name="Kallberg Y."/>
            <person name="Tangrot J."/>
            <person name="Rosling A."/>
        </authorList>
    </citation>
    <scope>NUCLEOTIDE SEQUENCE</scope>
    <source>
        <strain evidence="1">FL130A</strain>
    </source>
</reference>
<evidence type="ECO:0000313" key="1">
    <source>
        <dbReference type="EMBL" id="CAG8682730.1"/>
    </source>
</evidence>
<evidence type="ECO:0000313" key="2">
    <source>
        <dbReference type="Proteomes" id="UP000789508"/>
    </source>
</evidence>
<accession>A0A9N9HK62</accession>
<name>A0A9N9HK62_9GLOM</name>
<dbReference type="Proteomes" id="UP000789508">
    <property type="component" value="Unassembled WGS sequence"/>
</dbReference>
<gene>
    <name evidence="1" type="ORF">ALEPTO_LOCUS10903</name>
</gene>
<comment type="caution">
    <text evidence="1">The sequence shown here is derived from an EMBL/GenBank/DDBJ whole genome shotgun (WGS) entry which is preliminary data.</text>
</comment>
<sequence length="52" mass="5738">MAATNNCRECSGTLLYGWCAKCQPRKPGEGINDKCLECSNVTFFGWCKTCTP</sequence>
<organism evidence="1 2">
    <name type="scientific">Ambispora leptoticha</name>
    <dbReference type="NCBI Taxonomy" id="144679"/>
    <lineage>
        <taxon>Eukaryota</taxon>
        <taxon>Fungi</taxon>
        <taxon>Fungi incertae sedis</taxon>
        <taxon>Mucoromycota</taxon>
        <taxon>Glomeromycotina</taxon>
        <taxon>Glomeromycetes</taxon>
        <taxon>Archaeosporales</taxon>
        <taxon>Ambisporaceae</taxon>
        <taxon>Ambispora</taxon>
    </lineage>
</organism>
<dbReference type="EMBL" id="CAJVPS010014483">
    <property type="protein sequence ID" value="CAG8682730.1"/>
    <property type="molecule type" value="Genomic_DNA"/>
</dbReference>
<feature type="non-terminal residue" evidence="1">
    <location>
        <position position="52"/>
    </location>
</feature>
<protein>
    <submittedName>
        <fullName evidence="1">11882_t:CDS:1</fullName>
    </submittedName>
</protein>
<keyword evidence="2" id="KW-1185">Reference proteome</keyword>